<proteinExistence type="predicted"/>
<reference evidence="2" key="1">
    <citation type="journal article" date="2014" name="Front. Microbiol.">
        <title>High frequency of phylogenetically diverse reductive dehalogenase-homologous genes in deep subseafloor sedimentary metagenomes.</title>
        <authorList>
            <person name="Kawai M."/>
            <person name="Futagami T."/>
            <person name="Toyoda A."/>
            <person name="Takaki Y."/>
            <person name="Nishi S."/>
            <person name="Hori S."/>
            <person name="Arai W."/>
            <person name="Tsubouchi T."/>
            <person name="Morono Y."/>
            <person name="Uchiyama I."/>
            <person name="Ito T."/>
            <person name="Fujiyama A."/>
            <person name="Inagaki F."/>
            <person name="Takami H."/>
        </authorList>
    </citation>
    <scope>NUCLEOTIDE SEQUENCE</scope>
    <source>
        <strain evidence="2">Expedition CK06-06</strain>
    </source>
</reference>
<feature type="non-terminal residue" evidence="2">
    <location>
        <position position="117"/>
    </location>
</feature>
<comment type="caution">
    <text evidence="2">The sequence shown here is derived from an EMBL/GenBank/DDBJ whole genome shotgun (WGS) entry which is preliminary data.</text>
</comment>
<evidence type="ECO:0000313" key="2">
    <source>
        <dbReference type="EMBL" id="GAH07394.1"/>
    </source>
</evidence>
<keyword evidence="1" id="KW-0812">Transmembrane</keyword>
<dbReference type="InterPro" id="IPR009248">
    <property type="entry name" value="SbmA_BacA"/>
</dbReference>
<accession>X1DQY7</accession>
<feature type="transmembrane region" description="Helical" evidence="1">
    <location>
        <begin position="87"/>
        <end position="108"/>
    </location>
</feature>
<evidence type="ECO:0000256" key="1">
    <source>
        <dbReference type="SAM" id="Phobius"/>
    </source>
</evidence>
<dbReference type="AlphaFoldDB" id="X1DQY7"/>
<evidence type="ECO:0008006" key="3">
    <source>
        <dbReference type="Google" id="ProtNLM"/>
    </source>
</evidence>
<dbReference type="GO" id="GO:1904680">
    <property type="term" value="F:peptide transmembrane transporter activity"/>
    <property type="evidence" value="ECO:0007669"/>
    <property type="project" value="InterPro"/>
</dbReference>
<dbReference type="GO" id="GO:0016020">
    <property type="term" value="C:membrane"/>
    <property type="evidence" value="ECO:0007669"/>
    <property type="project" value="InterPro"/>
</dbReference>
<organism evidence="2">
    <name type="scientific">marine sediment metagenome</name>
    <dbReference type="NCBI Taxonomy" id="412755"/>
    <lineage>
        <taxon>unclassified sequences</taxon>
        <taxon>metagenomes</taxon>
        <taxon>ecological metagenomes</taxon>
    </lineage>
</organism>
<name>X1DQY7_9ZZZZ</name>
<protein>
    <recommendedName>
        <fullName evidence="3">ABC transmembrane type-1 domain-containing protein</fullName>
    </recommendedName>
</protein>
<dbReference type="EMBL" id="BART01037414">
    <property type="protein sequence ID" value="GAH07394.1"/>
    <property type="molecule type" value="Genomic_DNA"/>
</dbReference>
<sequence length="117" mass="13172">MAIGATIGGMIVSWFVGWWLPGLEYNNQVTEAAFRKELVHGEDDRERMVLQTLGELFTGLRLNHQRLYAHYGYFDLWVYLYGQGMSILPYLVAGPMLISGAITLGSLIQISNAFTKV</sequence>
<dbReference type="Pfam" id="PF05992">
    <property type="entry name" value="SbmA_BacA"/>
    <property type="match status" value="1"/>
</dbReference>
<gene>
    <name evidence="2" type="ORF">S01H4_62614</name>
</gene>
<dbReference type="GO" id="GO:0015833">
    <property type="term" value="P:peptide transport"/>
    <property type="evidence" value="ECO:0007669"/>
    <property type="project" value="InterPro"/>
</dbReference>
<keyword evidence="1" id="KW-1133">Transmembrane helix</keyword>
<keyword evidence="1" id="KW-0472">Membrane</keyword>